<feature type="domain" description="CCHC-type" evidence="3">
    <location>
        <begin position="434"/>
        <end position="447"/>
    </location>
</feature>
<name>A0ABD1A9P0_CARAN</name>
<feature type="domain" description="DEK-C" evidence="4">
    <location>
        <begin position="14"/>
        <end position="71"/>
    </location>
</feature>
<protein>
    <submittedName>
        <fullName evidence="5">RNA polymerase II transcriptional coactivator KELP</fullName>
    </submittedName>
</protein>
<dbReference type="PANTHER" id="PTHR47592">
    <property type="entry name" value="PBF68 PROTEIN"/>
    <property type="match status" value="1"/>
</dbReference>
<evidence type="ECO:0000259" key="4">
    <source>
        <dbReference type="PROSITE" id="PS51998"/>
    </source>
</evidence>
<dbReference type="PROSITE" id="PS50158">
    <property type="entry name" value="ZF_CCHC"/>
    <property type="match status" value="1"/>
</dbReference>
<gene>
    <name evidence="5" type="ORF">V5N11_001178</name>
</gene>
<feature type="compositionally biased region" description="Polar residues" evidence="2">
    <location>
        <begin position="397"/>
        <end position="413"/>
    </location>
</feature>
<dbReference type="Pfam" id="PF14223">
    <property type="entry name" value="Retrotran_gag_2"/>
    <property type="match status" value="1"/>
</dbReference>
<organism evidence="5 6">
    <name type="scientific">Cardamine amara subsp. amara</name>
    <dbReference type="NCBI Taxonomy" id="228776"/>
    <lineage>
        <taxon>Eukaryota</taxon>
        <taxon>Viridiplantae</taxon>
        <taxon>Streptophyta</taxon>
        <taxon>Embryophyta</taxon>
        <taxon>Tracheophyta</taxon>
        <taxon>Spermatophyta</taxon>
        <taxon>Magnoliopsida</taxon>
        <taxon>eudicotyledons</taxon>
        <taxon>Gunneridae</taxon>
        <taxon>Pentapetalae</taxon>
        <taxon>rosids</taxon>
        <taxon>malvids</taxon>
        <taxon>Brassicales</taxon>
        <taxon>Brassicaceae</taxon>
        <taxon>Cardamineae</taxon>
        <taxon>Cardamine</taxon>
    </lineage>
</organism>
<dbReference type="GO" id="GO:0008270">
    <property type="term" value="F:zinc ion binding"/>
    <property type="evidence" value="ECO:0007669"/>
    <property type="project" value="UniProtKB-KW"/>
</dbReference>
<sequence length="484" mass="55294">MENSLLDSDETMEIVSIQKIEETVKSILREANMDQMTEFKLRIDASTKLNFDLSGTNHKKLIRDVLEAFLLSNPEDEIAHGEAPVPETVAPAKKDTDSGAGVEDERFICKLSEKRNATIQKYRGQAFLSIGSQENGKAFRGVHLSNNQWSVIKKNFAAIEEGIKQCQSKLKSESTQNGDTSEALDKNSTHGFSRMETSRFDGRSYIFWASQMELFLKQLNLTYVLSEPCQGLETNPREVTRADAAGKNWLRDDYLCHNHLLNSLSDHLYRQYSKKFKHAKELWDELKWVYQCEESNSKRSQVRKYIEFKMVEERPILEQIQNFNKIADSIVSAGMFLDETFHVSTIISKFPPSWRGFCTRLMEEEFLPVWMLMERVTAEEDFLRKVAQGVTYRPATGSSQMERIPSLGTTHRGSQGIGWKRKEPERDGRVIIVCDNCGRKGHLTKNCWGKKFDERASGKPNRVASSVAATVDSVTRATTNNDRE</sequence>
<reference evidence="5 6" key="1">
    <citation type="submission" date="2024-04" db="EMBL/GenBank/DDBJ databases">
        <title>Genome assembly C_amara_ONT_v2.</title>
        <authorList>
            <person name="Yant L."/>
            <person name="Moore C."/>
            <person name="Slenker M."/>
        </authorList>
    </citation>
    <scope>NUCLEOTIDE SEQUENCE [LARGE SCALE GENOMIC DNA]</scope>
    <source>
        <tissue evidence="5">Leaf</tissue>
    </source>
</reference>
<keyword evidence="1" id="KW-0863">Zinc-finger</keyword>
<evidence type="ECO:0000313" key="6">
    <source>
        <dbReference type="Proteomes" id="UP001558713"/>
    </source>
</evidence>
<evidence type="ECO:0000259" key="3">
    <source>
        <dbReference type="PROSITE" id="PS50158"/>
    </source>
</evidence>
<comment type="caution">
    <text evidence="5">The sequence shown here is derived from an EMBL/GenBank/DDBJ whole genome shotgun (WGS) entry which is preliminary data.</text>
</comment>
<dbReference type="Proteomes" id="UP001558713">
    <property type="component" value="Unassembled WGS sequence"/>
</dbReference>
<proteinExistence type="predicted"/>
<evidence type="ECO:0000256" key="2">
    <source>
        <dbReference type="SAM" id="MobiDB-lite"/>
    </source>
</evidence>
<dbReference type="InterPro" id="IPR001878">
    <property type="entry name" value="Znf_CCHC"/>
</dbReference>
<evidence type="ECO:0000256" key="1">
    <source>
        <dbReference type="PROSITE-ProRule" id="PRU00047"/>
    </source>
</evidence>
<keyword evidence="1" id="KW-0862">Zinc</keyword>
<dbReference type="InterPro" id="IPR014876">
    <property type="entry name" value="DEK_C"/>
</dbReference>
<accession>A0ABD1A9P0</accession>
<dbReference type="Pfam" id="PF08766">
    <property type="entry name" value="DEK_C"/>
    <property type="match status" value="1"/>
</dbReference>
<evidence type="ECO:0000313" key="5">
    <source>
        <dbReference type="EMBL" id="KAL1198090.1"/>
    </source>
</evidence>
<keyword evidence="6" id="KW-1185">Reference proteome</keyword>
<dbReference type="PROSITE" id="PS51998">
    <property type="entry name" value="DEK_C"/>
    <property type="match status" value="1"/>
</dbReference>
<dbReference type="EMBL" id="JBANAX010000674">
    <property type="protein sequence ID" value="KAL1198090.1"/>
    <property type="molecule type" value="Genomic_DNA"/>
</dbReference>
<feature type="region of interest" description="Disordered" evidence="2">
    <location>
        <begin position="397"/>
        <end position="421"/>
    </location>
</feature>
<keyword evidence="1" id="KW-0479">Metal-binding</keyword>
<dbReference type="AlphaFoldDB" id="A0ABD1A9P0"/>
<dbReference type="PANTHER" id="PTHR47592:SF6">
    <property type="entry name" value="PBF68 PROTEIN"/>
    <property type="match status" value="1"/>
</dbReference>